<evidence type="ECO:0000256" key="1">
    <source>
        <dbReference type="SAM" id="SignalP"/>
    </source>
</evidence>
<sequence>MKTLVTILASILLSGTLTACSFGGFQPPKPYDNWSLHNEIELYPPLEEGSFSRYLERRKKDMLSCGMDFVVGESNNPKANLCLEQKGWYLEGGPVCENELMWDESLCIEWRKKHSKPDAKPWSPHPNSTYIKTVLGLEQAPMKQKKTPVKRNFFSFWN</sequence>
<dbReference type="Proteomes" id="UP000749334">
    <property type="component" value="Unassembled WGS sequence"/>
</dbReference>
<proteinExistence type="predicted"/>
<feature type="chain" id="PRO_5037939512" description="Lipoprotein" evidence="1">
    <location>
        <begin position="20"/>
        <end position="158"/>
    </location>
</feature>
<organism evidence="2 3">
    <name type="scientific">Gallibacterium anatis</name>
    <dbReference type="NCBI Taxonomy" id="750"/>
    <lineage>
        <taxon>Bacteria</taxon>
        <taxon>Pseudomonadati</taxon>
        <taxon>Pseudomonadota</taxon>
        <taxon>Gammaproteobacteria</taxon>
        <taxon>Pasteurellales</taxon>
        <taxon>Pasteurellaceae</taxon>
        <taxon>Gallibacterium</taxon>
    </lineage>
</organism>
<accession>A0A921HBM1</accession>
<protein>
    <recommendedName>
        <fullName evidence="4">Lipoprotein</fullName>
    </recommendedName>
</protein>
<dbReference type="AlphaFoldDB" id="A0A921HBM1"/>
<gene>
    <name evidence="2" type="ORF">K8W15_08860</name>
</gene>
<keyword evidence="1" id="KW-0732">Signal</keyword>
<comment type="caution">
    <text evidence="2">The sequence shown here is derived from an EMBL/GenBank/DDBJ whole genome shotgun (WGS) entry which is preliminary data.</text>
</comment>
<dbReference type="PROSITE" id="PS51257">
    <property type="entry name" value="PROKAR_LIPOPROTEIN"/>
    <property type="match status" value="1"/>
</dbReference>
<evidence type="ECO:0000313" key="2">
    <source>
        <dbReference type="EMBL" id="HJF74278.1"/>
    </source>
</evidence>
<evidence type="ECO:0008006" key="4">
    <source>
        <dbReference type="Google" id="ProtNLM"/>
    </source>
</evidence>
<evidence type="ECO:0000313" key="3">
    <source>
        <dbReference type="Proteomes" id="UP000749334"/>
    </source>
</evidence>
<reference evidence="2" key="1">
    <citation type="journal article" date="2021" name="PeerJ">
        <title>Extensive microbial diversity within the chicken gut microbiome revealed by metagenomics and culture.</title>
        <authorList>
            <person name="Gilroy R."/>
            <person name="Ravi A."/>
            <person name="Getino M."/>
            <person name="Pursley I."/>
            <person name="Horton D.L."/>
            <person name="Alikhan N.F."/>
            <person name="Baker D."/>
            <person name="Gharbi K."/>
            <person name="Hall N."/>
            <person name="Watson M."/>
            <person name="Adriaenssens E.M."/>
            <person name="Foster-Nyarko E."/>
            <person name="Jarju S."/>
            <person name="Secka A."/>
            <person name="Antonio M."/>
            <person name="Oren A."/>
            <person name="Chaudhuri R.R."/>
            <person name="La Ragione R."/>
            <person name="Hildebrand F."/>
            <person name="Pallen M.J."/>
        </authorList>
    </citation>
    <scope>NUCLEOTIDE SEQUENCE</scope>
    <source>
        <strain evidence="2">ChiHjej11B10-15683</strain>
    </source>
</reference>
<reference evidence="2" key="2">
    <citation type="submission" date="2021-09" db="EMBL/GenBank/DDBJ databases">
        <authorList>
            <person name="Gilroy R."/>
        </authorList>
    </citation>
    <scope>NUCLEOTIDE SEQUENCE</scope>
    <source>
        <strain evidence="2">ChiHjej11B10-15683</strain>
    </source>
</reference>
<name>A0A921HBM1_9PAST</name>
<dbReference type="EMBL" id="DYVQ01000074">
    <property type="protein sequence ID" value="HJF74278.1"/>
    <property type="molecule type" value="Genomic_DNA"/>
</dbReference>
<feature type="signal peptide" evidence="1">
    <location>
        <begin position="1"/>
        <end position="19"/>
    </location>
</feature>